<sequence>MRGASPPAAGLVGVLQLDWGNLLREWVGIRALDPSGCSTGLGGDNIIIASEVRKTQGGRTYKCKRRLQNCNAVGKQVTRNALRKGRFLMARSGNGSEKKEREARSNTDPRSRDNMERATVRKTTVR</sequence>
<feature type="region of interest" description="Disordered" evidence="1">
    <location>
        <begin position="88"/>
        <end position="126"/>
    </location>
</feature>
<dbReference type="Proteomes" id="UP001066276">
    <property type="component" value="Chromosome 11"/>
</dbReference>
<protein>
    <submittedName>
        <fullName evidence="2">Uncharacterized protein</fullName>
    </submittedName>
</protein>
<dbReference type="AlphaFoldDB" id="A0AAV7LQ86"/>
<dbReference type="EMBL" id="JANPWB010000015">
    <property type="protein sequence ID" value="KAJ1093114.1"/>
    <property type="molecule type" value="Genomic_DNA"/>
</dbReference>
<organism evidence="2 3">
    <name type="scientific">Pleurodeles waltl</name>
    <name type="common">Iberian ribbed newt</name>
    <dbReference type="NCBI Taxonomy" id="8319"/>
    <lineage>
        <taxon>Eukaryota</taxon>
        <taxon>Metazoa</taxon>
        <taxon>Chordata</taxon>
        <taxon>Craniata</taxon>
        <taxon>Vertebrata</taxon>
        <taxon>Euteleostomi</taxon>
        <taxon>Amphibia</taxon>
        <taxon>Batrachia</taxon>
        <taxon>Caudata</taxon>
        <taxon>Salamandroidea</taxon>
        <taxon>Salamandridae</taxon>
        <taxon>Pleurodelinae</taxon>
        <taxon>Pleurodeles</taxon>
    </lineage>
</organism>
<gene>
    <name evidence="2" type="ORF">NDU88_006223</name>
</gene>
<accession>A0AAV7LQ86</accession>
<keyword evidence="3" id="KW-1185">Reference proteome</keyword>
<reference evidence="2" key="1">
    <citation type="journal article" date="2022" name="bioRxiv">
        <title>Sequencing and chromosome-scale assembly of the giantPleurodeles waltlgenome.</title>
        <authorList>
            <person name="Brown T."/>
            <person name="Elewa A."/>
            <person name="Iarovenko S."/>
            <person name="Subramanian E."/>
            <person name="Araus A.J."/>
            <person name="Petzold A."/>
            <person name="Susuki M."/>
            <person name="Suzuki K.-i.T."/>
            <person name="Hayashi T."/>
            <person name="Toyoda A."/>
            <person name="Oliveira C."/>
            <person name="Osipova E."/>
            <person name="Leigh N.D."/>
            <person name="Simon A."/>
            <person name="Yun M.H."/>
        </authorList>
    </citation>
    <scope>NUCLEOTIDE SEQUENCE</scope>
    <source>
        <strain evidence="2">20211129_DDA</strain>
        <tissue evidence="2">Liver</tissue>
    </source>
</reference>
<name>A0AAV7LQ86_PLEWA</name>
<evidence type="ECO:0000313" key="2">
    <source>
        <dbReference type="EMBL" id="KAJ1093114.1"/>
    </source>
</evidence>
<feature type="compositionally biased region" description="Basic and acidic residues" evidence="1">
    <location>
        <begin position="96"/>
        <end position="119"/>
    </location>
</feature>
<evidence type="ECO:0000256" key="1">
    <source>
        <dbReference type="SAM" id="MobiDB-lite"/>
    </source>
</evidence>
<comment type="caution">
    <text evidence="2">The sequence shown here is derived from an EMBL/GenBank/DDBJ whole genome shotgun (WGS) entry which is preliminary data.</text>
</comment>
<proteinExistence type="predicted"/>
<evidence type="ECO:0000313" key="3">
    <source>
        <dbReference type="Proteomes" id="UP001066276"/>
    </source>
</evidence>